<accession>A0AAV2TCU5</accession>
<evidence type="ECO:0000313" key="2">
    <source>
        <dbReference type="Proteomes" id="UP001497525"/>
    </source>
</evidence>
<organism evidence="1 2">
    <name type="scientific">Calicophoron daubneyi</name>
    <name type="common">Rumen fluke</name>
    <name type="synonym">Paramphistomum daubneyi</name>
    <dbReference type="NCBI Taxonomy" id="300641"/>
    <lineage>
        <taxon>Eukaryota</taxon>
        <taxon>Metazoa</taxon>
        <taxon>Spiralia</taxon>
        <taxon>Lophotrochozoa</taxon>
        <taxon>Platyhelminthes</taxon>
        <taxon>Trematoda</taxon>
        <taxon>Digenea</taxon>
        <taxon>Plagiorchiida</taxon>
        <taxon>Pronocephalata</taxon>
        <taxon>Paramphistomoidea</taxon>
        <taxon>Paramphistomidae</taxon>
        <taxon>Calicophoron</taxon>
    </lineage>
</organism>
<name>A0AAV2TCU5_CALDB</name>
<sequence>MSGILKVNRATYGTVVLSFQSAVPSSCWSELNFSARFDEGDVCVCVFVRTHVPLGLCAGCPTTCSLFTVYHEGDLSIVCTTLYMLHVAKCARVDSLESTNTSLENTVAGGFVYRVFRCDGGWRRACTGRSYMIMGFCADRGRKGK</sequence>
<dbReference type="EMBL" id="CAXLJL010000168">
    <property type="protein sequence ID" value="CAL5133931.1"/>
    <property type="molecule type" value="Genomic_DNA"/>
</dbReference>
<gene>
    <name evidence="1" type="ORF">CDAUBV1_LOCUS7144</name>
</gene>
<proteinExistence type="predicted"/>
<reference evidence="1" key="1">
    <citation type="submission" date="2024-06" db="EMBL/GenBank/DDBJ databases">
        <authorList>
            <person name="Liu X."/>
            <person name="Lenzi L."/>
            <person name="Haldenby T S."/>
            <person name="Uol C."/>
        </authorList>
    </citation>
    <scope>NUCLEOTIDE SEQUENCE</scope>
</reference>
<comment type="caution">
    <text evidence="1">The sequence shown here is derived from an EMBL/GenBank/DDBJ whole genome shotgun (WGS) entry which is preliminary data.</text>
</comment>
<evidence type="ECO:0000313" key="1">
    <source>
        <dbReference type="EMBL" id="CAL5133931.1"/>
    </source>
</evidence>
<dbReference type="Proteomes" id="UP001497525">
    <property type="component" value="Unassembled WGS sequence"/>
</dbReference>
<protein>
    <submittedName>
        <fullName evidence="1">Uncharacterized protein</fullName>
    </submittedName>
</protein>
<dbReference type="AlphaFoldDB" id="A0AAV2TCU5"/>